<accession>A0ACC0CRT3</accession>
<evidence type="ECO:0000313" key="1">
    <source>
        <dbReference type="EMBL" id="KAI6083130.1"/>
    </source>
</evidence>
<protein>
    <submittedName>
        <fullName evidence="1">Uncharacterized protein</fullName>
    </submittedName>
</protein>
<evidence type="ECO:0000313" key="2">
    <source>
        <dbReference type="Proteomes" id="UP001497680"/>
    </source>
</evidence>
<comment type="caution">
    <text evidence="1">The sequence shown here is derived from an EMBL/GenBank/DDBJ whole genome shotgun (WGS) entry which is preliminary data.</text>
</comment>
<reference evidence="1 2" key="1">
    <citation type="journal article" date="2022" name="New Phytol.">
        <title>Ecological generalism drives hyperdiversity of secondary metabolite gene clusters in xylarialean endophytes.</title>
        <authorList>
            <person name="Franco M.E.E."/>
            <person name="Wisecaver J.H."/>
            <person name="Arnold A.E."/>
            <person name="Ju Y.M."/>
            <person name="Slot J.C."/>
            <person name="Ahrendt S."/>
            <person name="Moore L.P."/>
            <person name="Eastman K.E."/>
            <person name="Scott K."/>
            <person name="Konkel Z."/>
            <person name="Mondo S.J."/>
            <person name="Kuo A."/>
            <person name="Hayes R.D."/>
            <person name="Haridas S."/>
            <person name="Andreopoulos B."/>
            <person name="Riley R."/>
            <person name="LaButti K."/>
            <person name="Pangilinan J."/>
            <person name="Lipzen A."/>
            <person name="Amirebrahimi M."/>
            <person name="Yan J."/>
            <person name="Adam C."/>
            <person name="Keymanesh K."/>
            <person name="Ng V."/>
            <person name="Louie K."/>
            <person name="Northen T."/>
            <person name="Drula E."/>
            <person name="Henrissat B."/>
            <person name="Hsieh H.M."/>
            <person name="Youens-Clark K."/>
            <person name="Lutzoni F."/>
            <person name="Miadlikowska J."/>
            <person name="Eastwood D.C."/>
            <person name="Hamelin R.C."/>
            <person name="Grigoriev I.V."/>
            <person name="U'Ren J.M."/>
        </authorList>
    </citation>
    <scope>NUCLEOTIDE SEQUENCE [LARGE SCALE GENOMIC DNA]</scope>
    <source>
        <strain evidence="1 2">ER1909</strain>
    </source>
</reference>
<dbReference type="EMBL" id="MU394357">
    <property type="protein sequence ID" value="KAI6083130.1"/>
    <property type="molecule type" value="Genomic_DNA"/>
</dbReference>
<dbReference type="Proteomes" id="UP001497680">
    <property type="component" value="Unassembled WGS sequence"/>
</dbReference>
<name>A0ACC0CRT3_9PEZI</name>
<gene>
    <name evidence="1" type="ORF">F4821DRAFT_281108</name>
</gene>
<keyword evidence="2" id="KW-1185">Reference proteome</keyword>
<organism evidence="1 2">
    <name type="scientific">Hypoxylon rubiginosum</name>
    <dbReference type="NCBI Taxonomy" id="110542"/>
    <lineage>
        <taxon>Eukaryota</taxon>
        <taxon>Fungi</taxon>
        <taxon>Dikarya</taxon>
        <taxon>Ascomycota</taxon>
        <taxon>Pezizomycotina</taxon>
        <taxon>Sordariomycetes</taxon>
        <taxon>Xylariomycetidae</taxon>
        <taxon>Xylariales</taxon>
        <taxon>Hypoxylaceae</taxon>
        <taxon>Hypoxylon</taxon>
    </lineage>
</organism>
<sequence>MDKLPNEVIERIVGHLPNKPLAQYATISRRWQKPVEKRTFETIKIKSTPEDWSSFFRYIIVRPQTRYRIQYLRTIMYTVVMLSGQTILPSQRGTLNPLTQTLYPSTGRGDYSELDHEVTAHIKKVFDLLEYCDQYRASEGRQTGGLGGLTLELGWVLTSIPKQLMREPLHGSFKITTTLGDDQISFPKIQCVSKLVLHTFDTINKDTRSLAPVAALELSPFLPSLKRLEIVSGAVFDYRTRIQQWEVNRHVMNRNDFVANLSQVGFNPLLSCSEVSLSLEKDVGYDFANRPYPVFYCPFGYEQLSQAMRLWSYNLISMDLSGLFSSSLFWPKAFEPRLSLASHAMAWPRLKNLHVKFLQMTPAGRWYFTRQFIPGTEPKSYRTIPRANELEPLLKSWARALAHMPALEQATIRWSLNPITELPRHQEAWEPLHPESEERVPPRDWLVGFQAPGTMLDPNRHPWEANVSDDLRNRPRLTFQNDDHWRPHAWIILQLGAVAKKKFPNHDMVVLQVDKEDRVTEI</sequence>
<proteinExistence type="predicted"/>